<evidence type="ECO:0000259" key="6">
    <source>
        <dbReference type="PROSITE" id="PS51194"/>
    </source>
</evidence>
<dbReference type="InterPro" id="IPR038718">
    <property type="entry name" value="SNF2-like_sf"/>
</dbReference>
<dbReference type="SMART" id="SM00490">
    <property type="entry name" value="HELICc"/>
    <property type="match status" value="1"/>
</dbReference>
<dbReference type="Gene3D" id="1.25.10.10">
    <property type="entry name" value="Leucine-rich Repeat Variant"/>
    <property type="match status" value="2"/>
</dbReference>
<proteinExistence type="predicted"/>
<dbReference type="Pfam" id="PF00271">
    <property type="entry name" value="Helicase_C"/>
    <property type="match status" value="1"/>
</dbReference>
<dbReference type="Pfam" id="PF00176">
    <property type="entry name" value="SNF2-rel_dom"/>
    <property type="match status" value="1"/>
</dbReference>
<dbReference type="InterPro" id="IPR027417">
    <property type="entry name" value="P-loop_NTPase"/>
</dbReference>
<dbReference type="InterPro" id="IPR011989">
    <property type="entry name" value="ARM-like"/>
</dbReference>
<dbReference type="Gene3D" id="3.40.50.10810">
    <property type="entry name" value="Tandem AAA-ATPase domain"/>
    <property type="match status" value="1"/>
</dbReference>
<feature type="region of interest" description="Disordered" evidence="4">
    <location>
        <begin position="315"/>
        <end position="346"/>
    </location>
</feature>
<keyword evidence="3" id="KW-0238">DNA-binding</keyword>
<evidence type="ECO:0000256" key="2">
    <source>
        <dbReference type="ARBA" id="ARBA00022806"/>
    </source>
</evidence>
<feature type="region of interest" description="Disordered" evidence="4">
    <location>
        <begin position="706"/>
        <end position="726"/>
    </location>
</feature>
<dbReference type="EMBL" id="HBKQ01020919">
    <property type="protein sequence ID" value="CAE2236738.1"/>
    <property type="molecule type" value="Transcribed_RNA"/>
</dbReference>
<dbReference type="InterPro" id="IPR049730">
    <property type="entry name" value="SNF2/RAD54-like_C"/>
</dbReference>
<dbReference type="InterPro" id="IPR022707">
    <property type="entry name" value="Mot1_central_dom"/>
</dbReference>
<reference evidence="7" key="1">
    <citation type="submission" date="2021-01" db="EMBL/GenBank/DDBJ databases">
        <authorList>
            <person name="Corre E."/>
            <person name="Pelletier E."/>
            <person name="Niang G."/>
            <person name="Scheremetjew M."/>
            <person name="Finn R."/>
            <person name="Kale V."/>
            <person name="Holt S."/>
            <person name="Cochrane G."/>
            <person name="Meng A."/>
            <person name="Brown T."/>
            <person name="Cohen L."/>
        </authorList>
    </citation>
    <scope>NUCLEOTIDE SEQUENCE</scope>
    <source>
        <strain evidence="7">Isolate 1302-5</strain>
    </source>
</reference>
<evidence type="ECO:0000256" key="4">
    <source>
        <dbReference type="SAM" id="MobiDB-lite"/>
    </source>
</evidence>
<dbReference type="InterPro" id="IPR044972">
    <property type="entry name" value="Mot1"/>
</dbReference>
<gene>
    <name evidence="7" type="ORF">OAUR00152_LOCUS14159</name>
</gene>
<feature type="domain" description="Helicase ATP-binding" evidence="5">
    <location>
        <begin position="1020"/>
        <end position="1189"/>
    </location>
</feature>
<dbReference type="CDD" id="cd18793">
    <property type="entry name" value="SF2_C_SNF"/>
    <property type="match status" value="1"/>
</dbReference>
<dbReference type="GO" id="GO:0005524">
    <property type="term" value="F:ATP binding"/>
    <property type="evidence" value="ECO:0007669"/>
    <property type="project" value="InterPro"/>
</dbReference>
<dbReference type="PROSITE" id="PS51192">
    <property type="entry name" value="HELICASE_ATP_BIND_1"/>
    <property type="match status" value="1"/>
</dbReference>
<dbReference type="GO" id="GO:0017025">
    <property type="term" value="F:TBP-class protein binding"/>
    <property type="evidence" value="ECO:0007669"/>
    <property type="project" value="InterPro"/>
</dbReference>
<dbReference type="SMART" id="SM00487">
    <property type="entry name" value="DEXDc"/>
    <property type="match status" value="1"/>
</dbReference>
<sequence>MVAPVRETAAQLLSLLLSAAPSNIRVKSLRVLGRLAKYQSEDGWTGWEVKHGAMLGLKYSGALLPLSLVEGIALKKEEGDVEGGSDMVALAAAGLVDASDDVRGAAASALSSLLRTSAADASDSNDSVSVRIVRSASSPLWSALLSATSVSSCSADLLALLGDLAKIDCAGVVRGVDGCGSSDNGSSEPLLRSFQLVGPGAVAGYGAPSSPPAIAAAGNKDEDEVLRDGRMAALEGVMTKLLEFLSPENSPPVRLSCLEVIGRVAEPSARLTISSVTVAASGGGTRFGRMAAAYCRLLERLLASHFEDGGFAGAEFNRSGGSPPKSDGADADDDVTREAEGRERRRVERYARARDEAWSKLIESLAVLLSSEERGANSSHFPGASTPCGRRVLNTAAALLMRLVGIEMNFEEGSSSASAGNDPPRRIHLSPMGLEGKLCVNFAAQHTAARSLAGFCDCVGLAPPALGDFVEALLRSPWPEVCEAGCILYGALARGSRREEQPCGSHRCENSLDSSHGDAYEVAAPGNRWAACRELVVSLLDSPPPCLAAVGSERNGAAAARSNPQIAAVCDLALAKLTRDCVFSSSRFPPRRGDHDDASFGATTPSGAFPASDIENLWRGVFQSVGVDWPPTASVEEPPGPGSIPPTVTSVRLAASAAGAVVSAWELPSKVTSLMRALMTSLRNETSGERAEFTSASVARLILLLSPPSPERGGDNETSSSARNEGRELRARNRLLESAVDLACAQVQGELSPVGSPEATSHLAARHLLSMVVSSNQDSMASLADMTPIWECMQPLVTNNGSSLSEPTSNIIALGRPLQLLAAIVSGLSAQSQPYIEVVDCILPNVTILACNGDADPDLQSDAQSTAMAICGIDPLRSMPTTLPILLGCLRDLDNCSRRRSACRLLHSLVRKLETHICPFVQCLLPVAMSMMTDLDEDCSRTAASAFAVLVRVAPLIGETDARVQLPEGLYDKSTDDVISHLIHGKPLPPCELPFKVRNALECSGVQLRKYQMEGVAWIHFLRSVNLNGALCDDMGLGKTLQALICIGIAHCQQEEGQTQPSKSLVVCPASVVGHWVSEIGKYFAKGCFQVLRYSGSSKQRKALWSAKSNLCNIVVTNYSILRNDVNILTEKAWNYCVLDEGHLLKNPKTATALAARQLKCCHRLILTGTPVQNKVHELWAAFDFLMPNFLGSLSAFTKEYARPIQNGQLPDASADKISLGMNKLRALHQQVLPFILRREKGQVMKELPPKILTDIPCSLSPEQHNLYKALCTQPEAKQAVKELEKKLNDCGESTGTDEESLGREVLKSLLLLRLLCTHPVLLAAKKQSYGETEGERVLFLNSHAKLDCSGKLRVLNDLLRSSGVYHEEITGADNDDSLLYIDNEGAESENDLMLNGESENVFSDEDDVATMPSASKCLIFAQFSQSLDVVEQLLFQPHMPSLRYLRLDGKVSPEDRTHVVEKFNSDESIRALLLTTRVGGLGLNLTGADTVIFLEHDWNPHVDIQAMDRAHRIGQTKTVNVYRLITSETIEEKIIKMQQMKLKMSNEIVNTDNSTMFSMGTERLLDLFAFEGGGEEIERNKTITSQNLDPIGDTWLEEEYSSLTVSNFLHELKGA</sequence>
<dbReference type="InterPro" id="IPR000330">
    <property type="entry name" value="SNF2_N"/>
</dbReference>
<feature type="domain" description="Helicase C-terminal" evidence="6">
    <location>
        <begin position="1389"/>
        <end position="1566"/>
    </location>
</feature>
<dbReference type="PANTHER" id="PTHR36498">
    <property type="entry name" value="TATA-BINDING PROTEIN-ASSOCIATED FACTOR 172"/>
    <property type="match status" value="1"/>
</dbReference>
<dbReference type="Pfam" id="PF12054">
    <property type="entry name" value="DUF3535"/>
    <property type="match status" value="1"/>
</dbReference>
<dbReference type="InterPro" id="IPR016024">
    <property type="entry name" value="ARM-type_fold"/>
</dbReference>
<feature type="compositionally biased region" description="Basic and acidic residues" evidence="4">
    <location>
        <begin position="334"/>
        <end position="346"/>
    </location>
</feature>
<dbReference type="GO" id="GO:0004386">
    <property type="term" value="F:helicase activity"/>
    <property type="evidence" value="ECO:0007669"/>
    <property type="project" value="UniProtKB-KW"/>
</dbReference>
<dbReference type="PROSITE" id="PS51194">
    <property type="entry name" value="HELICASE_CTER"/>
    <property type="match status" value="1"/>
</dbReference>
<evidence type="ECO:0000256" key="1">
    <source>
        <dbReference type="ARBA" id="ARBA00022801"/>
    </source>
</evidence>
<protein>
    <submittedName>
        <fullName evidence="7">Uncharacterized protein</fullName>
    </submittedName>
</protein>
<keyword evidence="2" id="KW-0067">ATP-binding</keyword>
<evidence type="ECO:0000259" key="5">
    <source>
        <dbReference type="PROSITE" id="PS51192"/>
    </source>
</evidence>
<keyword evidence="1" id="KW-0378">Hydrolase</keyword>
<accession>A0A7S4MQM3</accession>
<dbReference type="SUPFAM" id="SSF52540">
    <property type="entry name" value="P-loop containing nucleoside triphosphate hydrolases"/>
    <property type="match status" value="2"/>
</dbReference>
<dbReference type="PANTHER" id="PTHR36498:SF1">
    <property type="entry name" value="TATA-BINDING PROTEIN-ASSOCIATED FACTOR 172"/>
    <property type="match status" value="1"/>
</dbReference>
<evidence type="ECO:0000256" key="3">
    <source>
        <dbReference type="ARBA" id="ARBA00023125"/>
    </source>
</evidence>
<name>A0A7S4MQM3_9STRA</name>
<keyword evidence="2" id="KW-0347">Helicase</keyword>
<evidence type="ECO:0000313" key="7">
    <source>
        <dbReference type="EMBL" id="CAE2236738.1"/>
    </source>
</evidence>
<keyword evidence="2" id="KW-0547">Nucleotide-binding</keyword>
<dbReference type="InterPro" id="IPR014001">
    <property type="entry name" value="Helicase_ATP-bd"/>
</dbReference>
<dbReference type="InterPro" id="IPR001650">
    <property type="entry name" value="Helicase_C-like"/>
</dbReference>
<dbReference type="Gene3D" id="3.40.50.300">
    <property type="entry name" value="P-loop containing nucleotide triphosphate hydrolases"/>
    <property type="match status" value="1"/>
</dbReference>
<dbReference type="GO" id="GO:0003677">
    <property type="term" value="F:DNA binding"/>
    <property type="evidence" value="ECO:0007669"/>
    <property type="project" value="UniProtKB-KW"/>
</dbReference>
<dbReference type="SUPFAM" id="SSF48371">
    <property type="entry name" value="ARM repeat"/>
    <property type="match status" value="1"/>
</dbReference>
<dbReference type="GO" id="GO:0016887">
    <property type="term" value="F:ATP hydrolysis activity"/>
    <property type="evidence" value="ECO:0007669"/>
    <property type="project" value="InterPro"/>
</dbReference>
<organism evidence="7">
    <name type="scientific">Odontella aurita</name>
    <dbReference type="NCBI Taxonomy" id="265563"/>
    <lineage>
        <taxon>Eukaryota</taxon>
        <taxon>Sar</taxon>
        <taxon>Stramenopiles</taxon>
        <taxon>Ochrophyta</taxon>
        <taxon>Bacillariophyta</taxon>
        <taxon>Mediophyceae</taxon>
        <taxon>Biddulphiophycidae</taxon>
        <taxon>Eupodiscales</taxon>
        <taxon>Odontellaceae</taxon>
        <taxon>Odontella</taxon>
    </lineage>
</organism>